<evidence type="ECO:0000313" key="2">
    <source>
        <dbReference type="Proteomes" id="UP000499080"/>
    </source>
</evidence>
<protein>
    <submittedName>
        <fullName evidence="1">Uncharacterized protein</fullName>
    </submittedName>
</protein>
<evidence type="ECO:0000313" key="1">
    <source>
        <dbReference type="EMBL" id="GBM52281.1"/>
    </source>
</evidence>
<comment type="caution">
    <text evidence="1">The sequence shown here is derived from an EMBL/GenBank/DDBJ whole genome shotgun (WGS) entry which is preliminary data.</text>
</comment>
<dbReference type="OrthoDB" id="6783620at2759"/>
<dbReference type="EMBL" id="BGPR01001372">
    <property type="protein sequence ID" value="GBM52281.1"/>
    <property type="molecule type" value="Genomic_DNA"/>
</dbReference>
<reference evidence="1 2" key="1">
    <citation type="journal article" date="2019" name="Sci. Rep.">
        <title>Orb-weaving spider Araneus ventricosus genome elucidates the spidroin gene catalogue.</title>
        <authorList>
            <person name="Kono N."/>
            <person name="Nakamura H."/>
            <person name="Ohtoshi R."/>
            <person name="Moran D.A.P."/>
            <person name="Shinohara A."/>
            <person name="Yoshida Y."/>
            <person name="Fujiwara M."/>
            <person name="Mori M."/>
            <person name="Tomita M."/>
            <person name="Arakawa K."/>
        </authorList>
    </citation>
    <scope>NUCLEOTIDE SEQUENCE [LARGE SCALE GENOMIC DNA]</scope>
</reference>
<keyword evidence="2" id="KW-1185">Reference proteome</keyword>
<sequence length="270" mass="30219">MYIRYETDRHESVCVQGTHRLEKAEHFQNRSIRIGVCARYVSSAKVDNFQTGLQKSVCMQVALREGYSRRCCGVENDHPGCLGESNSCPFLSNGPGFKGSRRKKSKRLQNIADNANRKAHNLYLNHTQATPNAGYVDYEDEETDCSSDISEVDLNLYTYKPSTSNRLISLTDPKHKQLTPFVSQMRLGRPSIAVVGDSFGVSDWDVAAIGLSVLHDVGLITSNNSDLVVDENKLRRKKAKVRKDLKFQALSKAQALPLKDCISMVVKILH</sequence>
<dbReference type="AlphaFoldDB" id="A0A4Y2GFX1"/>
<dbReference type="Proteomes" id="UP000499080">
    <property type="component" value="Unassembled WGS sequence"/>
</dbReference>
<name>A0A4Y2GFX1_ARAVE</name>
<accession>A0A4Y2GFX1</accession>
<gene>
    <name evidence="1" type="ORF">AVEN_51717_2</name>
</gene>
<proteinExistence type="predicted"/>
<organism evidence="1 2">
    <name type="scientific">Araneus ventricosus</name>
    <name type="common">Orbweaver spider</name>
    <name type="synonym">Epeira ventricosa</name>
    <dbReference type="NCBI Taxonomy" id="182803"/>
    <lineage>
        <taxon>Eukaryota</taxon>
        <taxon>Metazoa</taxon>
        <taxon>Ecdysozoa</taxon>
        <taxon>Arthropoda</taxon>
        <taxon>Chelicerata</taxon>
        <taxon>Arachnida</taxon>
        <taxon>Araneae</taxon>
        <taxon>Araneomorphae</taxon>
        <taxon>Entelegynae</taxon>
        <taxon>Araneoidea</taxon>
        <taxon>Araneidae</taxon>
        <taxon>Araneus</taxon>
    </lineage>
</organism>